<name>A0A1T4RNU4_9BACT</name>
<evidence type="ECO:0000259" key="3">
    <source>
        <dbReference type="Pfam" id="PF07581"/>
    </source>
</evidence>
<evidence type="ECO:0000256" key="1">
    <source>
        <dbReference type="SAM" id="MobiDB-lite"/>
    </source>
</evidence>
<evidence type="ECO:0000313" key="4">
    <source>
        <dbReference type="EMBL" id="SKA17341.1"/>
    </source>
</evidence>
<feature type="chain" id="PRO_5012278566" evidence="2">
    <location>
        <begin position="22"/>
        <end position="867"/>
    </location>
</feature>
<reference evidence="4 5" key="1">
    <citation type="submission" date="2017-02" db="EMBL/GenBank/DDBJ databases">
        <authorList>
            <person name="Peterson S.W."/>
        </authorList>
    </citation>
    <scope>NUCLEOTIDE SEQUENCE [LARGE SCALE GENOMIC DNA]</scope>
    <source>
        <strain evidence="4 5">ATCC 43854</strain>
    </source>
</reference>
<feature type="region of interest" description="Disordered" evidence="1">
    <location>
        <begin position="773"/>
        <end position="796"/>
    </location>
</feature>
<dbReference type="Pfam" id="PF07581">
    <property type="entry name" value="Glug"/>
    <property type="match status" value="2"/>
</dbReference>
<accession>A0A1T4RNU4</accession>
<dbReference type="EMBL" id="FUWU01000081">
    <property type="protein sequence ID" value="SKA17341.1"/>
    <property type="molecule type" value="Genomic_DNA"/>
</dbReference>
<dbReference type="Gene3D" id="2.160.20.110">
    <property type="match status" value="1"/>
</dbReference>
<evidence type="ECO:0000313" key="5">
    <source>
        <dbReference type="Proteomes" id="UP000190449"/>
    </source>
</evidence>
<dbReference type="AlphaFoldDB" id="A0A1T4RNU4"/>
<gene>
    <name evidence="4" type="ORF">SAMN02745108_02779</name>
</gene>
<dbReference type="InterPro" id="IPR011493">
    <property type="entry name" value="GLUG"/>
</dbReference>
<proteinExistence type="predicted"/>
<organism evidence="4 5">
    <name type="scientific">Fibrobacter intestinalis</name>
    <dbReference type="NCBI Taxonomy" id="28122"/>
    <lineage>
        <taxon>Bacteria</taxon>
        <taxon>Pseudomonadati</taxon>
        <taxon>Fibrobacterota</taxon>
        <taxon>Fibrobacteria</taxon>
        <taxon>Fibrobacterales</taxon>
        <taxon>Fibrobacteraceae</taxon>
        <taxon>Fibrobacter</taxon>
    </lineage>
</organism>
<feature type="domain" description="GLUG" evidence="3">
    <location>
        <begin position="177"/>
        <end position="201"/>
    </location>
</feature>
<feature type="domain" description="GLUG" evidence="3">
    <location>
        <begin position="149"/>
        <end position="172"/>
    </location>
</feature>
<feature type="region of interest" description="Disordered" evidence="1">
    <location>
        <begin position="735"/>
        <end position="754"/>
    </location>
</feature>
<keyword evidence="2" id="KW-0732">Signal</keyword>
<dbReference type="RefSeq" id="WP_078777433.1">
    <property type="nucleotide sequence ID" value="NZ_FUWU01000081.1"/>
</dbReference>
<feature type="signal peptide" evidence="2">
    <location>
        <begin position="1"/>
        <end position="21"/>
    </location>
</feature>
<dbReference type="STRING" id="28122.SAMN02745108_02779"/>
<feature type="compositionally biased region" description="Low complexity" evidence="1">
    <location>
        <begin position="773"/>
        <end position="789"/>
    </location>
</feature>
<protein>
    <submittedName>
        <fullName evidence="4">The GLUG motif-containing protein</fullName>
    </submittedName>
</protein>
<evidence type="ECO:0000256" key="2">
    <source>
        <dbReference type="SAM" id="SignalP"/>
    </source>
</evidence>
<dbReference type="Proteomes" id="UP000190449">
    <property type="component" value="Unassembled WGS sequence"/>
</dbReference>
<sequence>MKIFKTLLLFLALLAPFCFGAAWTGGTSEPRTRVVNDSAWYVITTPEELAWFAAQVNGGNYAINAMLENDIVFGSDTATVNTAYPWTPIGYYYNTRNGYFNGVLDGQGRSIYGIYTDSTVSFGGLVGFLDSSGVIRNVNMKRDSINSKYYSGGIVAYNKGQIINCTNSGTITSFGGDSYSGGIAGHNWGSISNCTNSGSVSSSYSSYSGGIAGNNLGTITDCTNSGIVYSTTSSSYSSSNSGGIAGENRGTVSNCTNSGSVSSYSYSYSSSYYSYSYSGGIASYNYGTVTGCTNSGTIDDGGIVGYNHGTVSYCTNSGSATGYYSAGIVKENSGGGTITNCFNNCMTGSCPFYGISDYKYSDRDIIKNSYSVIYSESSGFKTVVSFNNNDEGLYGFTTAQMQTAEFAWQLNTTNGTEENSGVWSFAGSYPVFASSKALPSYRIVFDTRGDTTSRFTNYKGKATFPSNSEAGFLGWFTWDGVQVGSNTVFLKDTEVWAAYEDLPLAFLDIRFFNADGTQLDSQSVRLGNLPSYGKTPTLPATAKYTFAFKGWSSEIVAATQNFDYFAVYDSTINTYTVTFRTESEIIDRQTVAYGDSARTPAKIPSQAGSRFTGWSPSYSYITGNLTVIAQFEEAEDLCLVRLFVDGSPVDSLSVDFNESFTLPEAPTSDNDFAWFDEYGVKLGEPGESIVITDNLDIFWKKSSTPVSSSSSALQSSSSVTQSSSSIVSSSSSAVQSSSSVEPSSSSVTPSSSSVAQSSSSAVQSSSSIAQSSSSVQLSSSSAEPSSSSSEDPDALHFSAHPRFNLHVQNRTLQIQNARIGSAFAVLDLQGRVLRRGVVNSSEFSMELQNAGTYIVRVGKEIQKIRVK</sequence>